<organism evidence="2 3">
    <name type="scientific">Candidatus Entotheonella gemina</name>
    <dbReference type="NCBI Taxonomy" id="1429439"/>
    <lineage>
        <taxon>Bacteria</taxon>
        <taxon>Pseudomonadati</taxon>
        <taxon>Nitrospinota/Tectimicrobiota group</taxon>
        <taxon>Candidatus Tectimicrobiota</taxon>
        <taxon>Candidatus Entotheonellia</taxon>
        <taxon>Candidatus Entotheonellales</taxon>
        <taxon>Candidatus Entotheonellaceae</taxon>
        <taxon>Candidatus Entotheonella</taxon>
    </lineage>
</organism>
<gene>
    <name evidence="2" type="ORF">ETSY2_53570</name>
</gene>
<dbReference type="HOGENOM" id="CLU_1266114_0_0_7"/>
<reference evidence="2 3" key="1">
    <citation type="journal article" date="2014" name="Nature">
        <title>An environmental bacterial taxon with a large and distinct metabolic repertoire.</title>
        <authorList>
            <person name="Wilson M.C."/>
            <person name="Mori T."/>
            <person name="Ruckert C."/>
            <person name="Uria A.R."/>
            <person name="Helf M.J."/>
            <person name="Takada K."/>
            <person name="Gernert C."/>
            <person name="Steffens U.A."/>
            <person name="Heycke N."/>
            <person name="Schmitt S."/>
            <person name="Rinke C."/>
            <person name="Helfrich E.J."/>
            <person name="Brachmann A.O."/>
            <person name="Gurgui C."/>
            <person name="Wakimoto T."/>
            <person name="Kracht M."/>
            <person name="Crusemann M."/>
            <person name="Hentschel U."/>
            <person name="Abe I."/>
            <person name="Matsunaga S."/>
            <person name="Kalinowski J."/>
            <person name="Takeyama H."/>
            <person name="Piel J."/>
        </authorList>
    </citation>
    <scope>NUCLEOTIDE SEQUENCE [LARGE SCALE GENOMIC DNA]</scope>
    <source>
        <strain evidence="3">TSY2</strain>
    </source>
</reference>
<keyword evidence="1" id="KW-1133">Transmembrane helix</keyword>
<keyword evidence="3" id="KW-1185">Reference proteome</keyword>
<name>W4L3Z2_9BACT</name>
<comment type="caution">
    <text evidence="2">The sequence shown here is derived from an EMBL/GenBank/DDBJ whole genome shotgun (WGS) entry which is preliminary data.</text>
</comment>
<sequence>MMSNRQSQDIPAVVWLIFPIASYGLLYGVLFTGFPPFIADRFGSEQGILENIQVLFLLLFLVLGGKMWCAKEPRLPARLRIWVMLLMGGVLYILVEEVSWGQHYFGWATPEWIANLNRQNETNLHNVDTDIFFQIPRLLVMYLPYNLLLAAIYVGGIISHRGQGTAPVLVLAHVCVYTMGGAHRVCQLASSRWGMDRSSAAGPAW</sequence>
<protein>
    <submittedName>
        <fullName evidence="2">Uncharacterized protein</fullName>
    </submittedName>
</protein>
<accession>W4L3Z2</accession>
<dbReference type="EMBL" id="AZHX01002933">
    <property type="protein sequence ID" value="ETW92380.1"/>
    <property type="molecule type" value="Genomic_DNA"/>
</dbReference>
<evidence type="ECO:0000313" key="2">
    <source>
        <dbReference type="EMBL" id="ETW92380.1"/>
    </source>
</evidence>
<keyword evidence="1" id="KW-0812">Transmembrane</keyword>
<feature type="transmembrane region" description="Helical" evidence="1">
    <location>
        <begin position="77"/>
        <end position="95"/>
    </location>
</feature>
<feature type="transmembrane region" description="Helical" evidence="1">
    <location>
        <begin position="52"/>
        <end position="70"/>
    </location>
</feature>
<keyword evidence="1" id="KW-0472">Membrane</keyword>
<evidence type="ECO:0000313" key="3">
    <source>
        <dbReference type="Proteomes" id="UP000019140"/>
    </source>
</evidence>
<feature type="transmembrane region" description="Helical" evidence="1">
    <location>
        <begin position="12"/>
        <end position="32"/>
    </location>
</feature>
<evidence type="ECO:0000256" key="1">
    <source>
        <dbReference type="SAM" id="Phobius"/>
    </source>
</evidence>
<feature type="transmembrane region" description="Helical" evidence="1">
    <location>
        <begin position="139"/>
        <end position="158"/>
    </location>
</feature>
<dbReference type="AlphaFoldDB" id="W4L3Z2"/>
<proteinExistence type="predicted"/>
<dbReference type="Proteomes" id="UP000019140">
    <property type="component" value="Unassembled WGS sequence"/>
</dbReference>